<protein>
    <submittedName>
        <fullName evidence="1">Uncharacterized protein</fullName>
    </submittedName>
</protein>
<reference evidence="2" key="1">
    <citation type="submission" date="2015-01" db="EMBL/GenBank/DDBJ databases">
        <authorList>
            <person name="Aksoy S."/>
            <person name="Warren W."/>
            <person name="Wilson R.K."/>
        </authorList>
    </citation>
    <scope>NUCLEOTIDE SEQUENCE [LARGE SCALE GENOMIC DNA]</scope>
    <source>
        <strain evidence="2">IAEA</strain>
    </source>
</reference>
<dbReference type="EMBL" id="JXJN01006234">
    <property type="status" value="NOT_ANNOTATED_CDS"/>
    <property type="molecule type" value="Genomic_DNA"/>
</dbReference>
<dbReference type="VEuPathDB" id="VectorBase:GPPI013713"/>
<evidence type="ECO:0000313" key="2">
    <source>
        <dbReference type="Proteomes" id="UP000092460"/>
    </source>
</evidence>
<dbReference type="Proteomes" id="UP000092460">
    <property type="component" value="Unassembled WGS sequence"/>
</dbReference>
<accession>A0A1B0AZB8</accession>
<organism evidence="1 2">
    <name type="scientific">Glossina palpalis gambiensis</name>
    <dbReference type="NCBI Taxonomy" id="67801"/>
    <lineage>
        <taxon>Eukaryota</taxon>
        <taxon>Metazoa</taxon>
        <taxon>Ecdysozoa</taxon>
        <taxon>Arthropoda</taxon>
        <taxon>Hexapoda</taxon>
        <taxon>Insecta</taxon>
        <taxon>Pterygota</taxon>
        <taxon>Neoptera</taxon>
        <taxon>Endopterygota</taxon>
        <taxon>Diptera</taxon>
        <taxon>Brachycera</taxon>
        <taxon>Muscomorpha</taxon>
        <taxon>Hippoboscoidea</taxon>
        <taxon>Glossinidae</taxon>
        <taxon>Glossina</taxon>
    </lineage>
</organism>
<dbReference type="EnsemblMetazoa" id="GPPI013713-RA">
    <property type="protein sequence ID" value="GPPI013713-PA"/>
    <property type="gene ID" value="GPPI013713"/>
</dbReference>
<proteinExistence type="predicted"/>
<keyword evidence="2" id="KW-1185">Reference proteome</keyword>
<reference evidence="1" key="2">
    <citation type="submission" date="2020-05" db="UniProtKB">
        <authorList>
            <consortium name="EnsemblMetazoa"/>
        </authorList>
    </citation>
    <scope>IDENTIFICATION</scope>
    <source>
        <strain evidence="1">IAEA</strain>
    </source>
</reference>
<sequence length="110" mass="12537">MNDCDRLKRWVITERAPSNCEGDNNEKQKPEPLKLAKFIIKVKTKNKRDPRSSLPHYTVTSNFEPTTKFIITASDVSKGKTLLKDIRIDPSLLSLETEELNSDISKIPPL</sequence>
<evidence type="ECO:0000313" key="1">
    <source>
        <dbReference type="EnsemblMetazoa" id="GPPI013713-PA"/>
    </source>
</evidence>
<name>A0A1B0AZB8_9MUSC</name>
<dbReference type="AlphaFoldDB" id="A0A1B0AZB8"/>